<dbReference type="GO" id="GO:0016998">
    <property type="term" value="P:cell wall macromolecule catabolic process"/>
    <property type="evidence" value="ECO:0007669"/>
    <property type="project" value="InterPro"/>
</dbReference>
<evidence type="ECO:0000313" key="2">
    <source>
        <dbReference type="EMBL" id="RCS59709.1"/>
    </source>
</evidence>
<dbReference type="PANTHER" id="PTHR34408:SF1">
    <property type="entry name" value="GLYCOSYL HYDROLASE FAMILY 19 DOMAIN-CONTAINING PROTEIN HI_1415"/>
    <property type="match status" value="1"/>
</dbReference>
<dbReference type="OrthoDB" id="1491023at2"/>
<accession>A0A368L8Z6</accession>
<dbReference type="PANTHER" id="PTHR34408">
    <property type="entry name" value="FAMILY PROTEIN, PUTATIVE-RELATED"/>
    <property type="match status" value="1"/>
</dbReference>
<dbReference type="AlphaFoldDB" id="A0A368L8Z6"/>
<dbReference type="Pfam" id="PF00182">
    <property type="entry name" value="Glyco_hydro_19"/>
    <property type="match status" value="1"/>
</dbReference>
<proteinExistence type="predicted"/>
<dbReference type="GO" id="GO:0004568">
    <property type="term" value="F:chitinase activity"/>
    <property type="evidence" value="ECO:0007669"/>
    <property type="project" value="InterPro"/>
</dbReference>
<dbReference type="Gene3D" id="1.10.530.10">
    <property type="match status" value="1"/>
</dbReference>
<dbReference type="GO" id="GO:0006032">
    <property type="term" value="P:chitin catabolic process"/>
    <property type="evidence" value="ECO:0007669"/>
    <property type="project" value="InterPro"/>
</dbReference>
<comment type="caution">
    <text evidence="2">The sequence shown here is derived from an EMBL/GenBank/DDBJ whole genome shotgun (WGS) entry which is preliminary data.</text>
</comment>
<reference evidence="2 3" key="1">
    <citation type="journal article" date="2018" name="Int. J. Syst. Evol. Microbiol.">
        <title>Parvibium lacunae gen. nov., sp. nov., a new member of the family Alcaligenaceae isolated from a freshwater pond.</title>
        <authorList>
            <person name="Chen W.M."/>
            <person name="Xie P.B."/>
            <person name="Hsu M.Y."/>
            <person name="Sheu S.Y."/>
        </authorList>
    </citation>
    <scope>NUCLEOTIDE SEQUENCE [LARGE SCALE GENOMIC DNA]</scope>
    <source>
        <strain evidence="2 3">KMB9</strain>
    </source>
</reference>
<dbReference type="Proteomes" id="UP000252357">
    <property type="component" value="Unassembled WGS sequence"/>
</dbReference>
<sequence length="223" mass="24261">MQLTVEQLCAATGAKPANAALYLAHINSLKDKYAADTAARLAAFLGQVAHESGRFSAVEENLRYSAEALCRVWPSRFHNGDARQLLNGRRPAADFANKPQAIANYVYANRGGNGPENSGEGWKYRGRGLIQTTLKNNYAQTGIALGLDLINTPELLLQPVHAVQSALYYWQSRGCQYLADANDLLTLSRRINGGTNGLAERIELTNRARAVFGLAPISSEKLS</sequence>
<organism evidence="2 3">
    <name type="scientific">Parvibium lacunae</name>
    <dbReference type="NCBI Taxonomy" id="1888893"/>
    <lineage>
        <taxon>Bacteria</taxon>
        <taxon>Pseudomonadati</taxon>
        <taxon>Pseudomonadota</taxon>
        <taxon>Betaproteobacteria</taxon>
        <taxon>Burkholderiales</taxon>
        <taxon>Alcaligenaceae</taxon>
        <taxon>Parvibium</taxon>
    </lineage>
</organism>
<feature type="domain" description="Glycoside hydrolase family 19 catalytic" evidence="1">
    <location>
        <begin position="110"/>
        <end position="172"/>
    </location>
</feature>
<keyword evidence="3" id="KW-1185">Reference proteome</keyword>
<dbReference type="InterPro" id="IPR023346">
    <property type="entry name" value="Lysozyme-like_dom_sf"/>
</dbReference>
<dbReference type="InterPro" id="IPR000726">
    <property type="entry name" value="Glyco_hydro_19_cat"/>
</dbReference>
<dbReference type="SUPFAM" id="SSF53955">
    <property type="entry name" value="Lysozyme-like"/>
    <property type="match status" value="1"/>
</dbReference>
<protein>
    <submittedName>
        <fullName evidence="2">Glycoside hydrolase family 19 protein</fullName>
    </submittedName>
</protein>
<gene>
    <name evidence="2" type="ORF">DU000_03100</name>
</gene>
<dbReference type="RefSeq" id="WP_114401856.1">
    <property type="nucleotide sequence ID" value="NZ_QPGB01000001.1"/>
</dbReference>
<dbReference type="EMBL" id="QPGB01000001">
    <property type="protein sequence ID" value="RCS59709.1"/>
    <property type="molecule type" value="Genomic_DNA"/>
</dbReference>
<evidence type="ECO:0000313" key="3">
    <source>
        <dbReference type="Proteomes" id="UP000252357"/>
    </source>
</evidence>
<name>A0A368L8Z6_9BURK</name>
<keyword evidence="2" id="KW-0378">Hydrolase</keyword>
<evidence type="ECO:0000259" key="1">
    <source>
        <dbReference type="Pfam" id="PF00182"/>
    </source>
</evidence>
<dbReference type="InterPro" id="IPR052354">
    <property type="entry name" value="Cell_Wall_Dynamics_Protein"/>
</dbReference>